<comment type="similarity">
    <text evidence="1">Belongs to the peptidase S10 family.</text>
</comment>
<evidence type="ECO:0000313" key="4">
    <source>
        <dbReference type="Proteomes" id="UP000604825"/>
    </source>
</evidence>
<gene>
    <name evidence="3" type="ORF">NCGR_LOCUS14693</name>
</gene>
<name>A0A811NGE4_9POAL</name>
<dbReference type="Pfam" id="PF00450">
    <property type="entry name" value="Peptidase_S10"/>
    <property type="match status" value="1"/>
</dbReference>
<dbReference type="InterPro" id="IPR001563">
    <property type="entry name" value="Peptidase_S10"/>
</dbReference>
<sequence>MTGGLPPVVLLLPVSLLLALAWRAAAGTAAGDRIGRLPGQPAVDFPMYSGYVAVDEGPGGRALFYWLQEVPPEAQPAPLLLWLDGGPGCSAVGYGASQELGAFRIRPDGATLFLNDNRWNTGAHRCCRPYVAC</sequence>
<dbReference type="InterPro" id="IPR029058">
    <property type="entry name" value="AB_hydrolase_fold"/>
</dbReference>
<keyword evidence="2" id="KW-0732">Signal</keyword>
<evidence type="ECO:0000313" key="3">
    <source>
        <dbReference type="EMBL" id="CAD6221416.1"/>
    </source>
</evidence>
<dbReference type="PANTHER" id="PTHR11802">
    <property type="entry name" value="SERINE PROTEASE FAMILY S10 SERINE CARBOXYPEPTIDASE"/>
    <property type="match status" value="1"/>
</dbReference>
<dbReference type="GO" id="GO:0006508">
    <property type="term" value="P:proteolysis"/>
    <property type="evidence" value="ECO:0007669"/>
    <property type="project" value="InterPro"/>
</dbReference>
<dbReference type="GO" id="GO:0004185">
    <property type="term" value="F:serine-type carboxypeptidase activity"/>
    <property type="evidence" value="ECO:0007669"/>
    <property type="project" value="InterPro"/>
</dbReference>
<reference evidence="3" key="1">
    <citation type="submission" date="2020-10" db="EMBL/GenBank/DDBJ databases">
        <authorList>
            <person name="Han B."/>
            <person name="Lu T."/>
            <person name="Zhao Q."/>
            <person name="Huang X."/>
            <person name="Zhao Y."/>
        </authorList>
    </citation>
    <scope>NUCLEOTIDE SEQUENCE</scope>
</reference>
<evidence type="ECO:0000256" key="1">
    <source>
        <dbReference type="ARBA" id="ARBA00009431"/>
    </source>
</evidence>
<dbReference type="OrthoDB" id="693328at2759"/>
<proteinExistence type="inferred from homology"/>
<organism evidence="3 4">
    <name type="scientific">Miscanthus lutarioriparius</name>
    <dbReference type="NCBI Taxonomy" id="422564"/>
    <lineage>
        <taxon>Eukaryota</taxon>
        <taxon>Viridiplantae</taxon>
        <taxon>Streptophyta</taxon>
        <taxon>Embryophyta</taxon>
        <taxon>Tracheophyta</taxon>
        <taxon>Spermatophyta</taxon>
        <taxon>Magnoliopsida</taxon>
        <taxon>Liliopsida</taxon>
        <taxon>Poales</taxon>
        <taxon>Poaceae</taxon>
        <taxon>PACMAD clade</taxon>
        <taxon>Panicoideae</taxon>
        <taxon>Andropogonodae</taxon>
        <taxon>Andropogoneae</taxon>
        <taxon>Saccharinae</taxon>
        <taxon>Miscanthus</taxon>
    </lineage>
</organism>
<feature type="chain" id="PRO_5032569311" evidence="2">
    <location>
        <begin position="27"/>
        <end position="133"/>
    </location>
</feature>
<dbReference type="AlphaFoldDB" id="A0A811NGE4"/>
<comment type="caution">
    <text evidence="3">The sequence shown here is derived from an EMBL/GenBank/DDBJ whole genome shotgun (WGS) entry which is preliminary data.</text>
</comment>
<dbReference type="Gene3D" id="3.40.50.1820">
    <property type="entry name" value="alpha/beta hydrolase"/>
    <property type="match status" value="1"/>
</dbReference>
<protein>
    <submittedName>
        <fullName evidence="3">Uncharacterized protein</fullName>
    </submittedName>
</protein>
<dbReference type="SUPFAM" id="SSF53474">
    <property type="entry name" value="alpha/beta-Hydrolases"/>
    <property type="match status" value="1"/>
</dbReference>
<dbReference type="GO" id="GO:0005773">
    <property type="term" value="C:vacuole"/>
    <property type="evidence" value="ECO:0007669"/>
    <property type="project" value="TreeGrafter"/>
</dbReference>
<dbReference type="Proteomes" id="UP000604825">
    <property type="component" value="Unassembled WGS sequence"/>
</dbReference>
<keyword evidence="4" id="KW-1185">Reference proteome</keyword>
<feature type="signal peptide" evidence="2">
    <location>
        <begin position="1"/>
        <end position="26"/>
    </location>
</feature>
<dbReference type="EMBL" id="CAJGYO010000003">
    <property type="protein sequence ID" value="CAD6221416.1"/>
    <property type="molecule type" value="Genomic_DNA"/>
</dbReference>
<evidence type="ECO:0000256" key="2">
    <source>
        <dbReference type="SAM" id="SignalP"/>
    </source>
</evidence>
<dbReference type="PANTHER" id="PTHR11802:SF198">
    <property type="entry name" value="SERINE CARBOXYPEPTIDASE-LIKE 27"/>
    <property type="match status" value="1"/>
</dbReference>
<accession>A0A811NGE4</accession>